<protein>
    <submittedName>
        <fullName evidence="10">Rhomboid family intramembrane serine protease</fullName>
    </submittedName>
</protein>
<evidence type="ECO:0000259" key="9">
    <source>
        <dbReference type="Pfam" id="PF01694"/>
    </source>
</evidence>
<feature type="transmembrane region" description="Helical" evidence="8">
    <location>
        <begin position="108"/>
        <end position="129"/>
    </location>
</feature>
<comment type="subcellular location">
    <subcellularLocation>
        <location evidence="1">Membrane</location>
        <topology evidence="1">Multi-pass membrane protein</topology>
    </subcellularLocation>
</comment>
<evidence type="ECO:0000256" key="4">
    <source>
        <dbReference type="ARBA" id="ARBA00022801"/>
    </source>
</evidence>
<keyword evidence="3 8" id="KW-0812">Transmembrane</keyword>
<comment type="caution">
    <text evidence="10">The sequence shown here is derived from an EMBL/GenBank/DDBJ whole genome shotgun (WGS) entry which is preliminary data.</text>
</comment>
<evidence type="ECO:0000256" key="3">
    <source>
        <dbReference type="ARBA" id="ARBA00022692"/>
    </source>
</evidence>
<keyword evidence="2 10" id="KW-0645">Protease</keyword>
<evidence type="ECO:0000313" key="11">
    <source>
        <dbReference type="Proteomes" id="UP001315001"/>
    </source>
</evidence>
<organism evidence="10 11">
    <name type="scientific">Anaerobutyricum soehngenii</name>
    <dbReference type="NCBI Taxonomy" id="105843"/>
    <lineage>
        <taxon>Bacteria</taxon>
        <taxon>Bacillati</taxon>
        <taxon>Bacillota</taxon>
        <taxon>Clostridia</taxon>
        <taxon>Lachnospirales</taxon>
        <taxon>Lachnospiraceae</taxon>
        <taxon>Anaerobutyricum</taxon>
    </lineage>
</organism>
<dbReference type="InterPro" id="IPR035952">
    <property type="entry name" value="Rhomboid-like_sf"/>
</dbReference>
<name>A0ABS3ZI22_9FIRM</name>
<evidence type="ECO:0000256" key="5">
    <source>
        <dbReference type="ARBA" id="ARBA00022825"/>
    </source>
</evidence>
<feature type="transmembrane region" description="Helical" evidence="8">
    <location>
        <begin position="46"/>
        <end position="67"/>
    </location>
</feature>
<reference evidence="10 11" key="1">
    <citation type="submission" date="2021-02" db="EMBL/GenBank/DDBJ databases">
        <title>Lactate utilizing bacteria of the human gut.</title>
        <authorList>
            <person name="Sheridan P.O."/>
        </authorList>
    </citation>
    <scope>NUCLEOTIDE SEQUENCE [LARGE SCALE GENOMIC DNA]</scope>
    <source>
        <strain evidence="10 11">HTF-83D</strain>
    </source>
</reference>
<dbReference type="GO" id="GO:0006508">
    <property type="term" value="P:proteolysis"/>
    <property type="evidence" value="ECO:0007669"/>
    <property type="project" value="UniProtKB-KW"/>
</dbReference>
<feature type="domain" description="Peptidase S54 rhomboid" evidence="9">
    <location>
        <begin position="39"/>
        <end position="182"/>
    </location>
</feature>
<keyword evidence="4" id="KW-0378">Hydrolase</keyword>
<dbReference type="InterPro" id="IPR002610">
    <property type="entry name" value="Peptidase_S54_rhomboid-like"/>
</dbReference>
<gene>
    <name evidence="10" type="ORF">JYQ75_03870</name>
</gene>
<evidence type="ECO:0000256" key="6">
    <source>
        <dbReference type="ARBA" id="ARBA00022989"/>
    </source>
</evidence>
<dbReference type="Proteomes" id="UP001315001">
    <property type="component" value="Unassembled WGS sequence"/>
</dbReference>
<dbReference type="PANTHER" id="PTHR22936">
    <property type="entry name" value="RHOMBOID-RELATED"/>
    <property type="match status" value="1"/>
</dbReference>
<evidence type="ECO:0000256" key="7">
    <source>
        <dbReference type="ARBA" id="ARBA00023136"/>
    </source>
</evidence>
<feature type="transmembrane region" description="Helical" evidence="8">
    <location>
        <begin position="141"/>
        <end position="160"/>
    </location>
</feature>
<dbReference type="Gene3D" id="1.20.1540.10">
    <property type="entry name" value="Rhomboid-like"/>
    <property type="match status" value="1"/>
</dbReference>
<dbReference type="PANTHER" id="PTHR22936:SF69">
    <property type="entry name" value="RHOMBOID-LIKE PROTEIN"/>
    <property type="match status" value="1"/>
</dbReference>
<evidence type="ECO:0000256" key="1">
    <source>
        <dbReference type="ARBA" id="ARBA00004141"/>
    </source>
</evidence>
<feature type="transmembrane region" description="Helical" evidence="8">
    <location>
        <begin position="79"/>
        <end position="102"/>
    </location>
</feature>
<dbReference type="Pfam" id="PF01694">
    <property type="entry name" value="Rhomboid"/>
    <property type="match status" value="1"/>
</dbReference>
<keyword evidence="11" id="KW-1185">Reference proteome</keyword>
<dbReference type="EMBL" id="JAFIQO010000109">
    <property type="protein sequence ID" value="MBP0056544.1"/>
    <property type="molecule type" value="Genomic_DNA"/>
</dbReference>
<sequence length="190" mass="20490">MLVLINVLVFAVLSFFGDTTNAEFMAAHGAMDWVDIVEKGQYYRLFTSIFLHFGADHLLQNMLILLLIGCRLERITGKLAYFIIYIGAGLVGAVNSVIFTLGASPNTVGAGASGAIFGVMGGLLFCILADLIQKKRHRVEEIGLTGMIFMVCSALSYGFFSNGVDNAAHIGGLIGGFLLTMLSRLLCKNR</sequence>
<keyword evidence="7 8" id="KW-0472">Membrane</keyword>
<dbReference type="GO" id="GO:0008233">
    <property type="term" value="F:peptidase activity"/>
    <property type="evidence" value="ECO:0007669"/>
    <property type="project" value="UniProtKB-KW"/>
</dbReference>
<evidence type="ECO:0000256" key="2">
    <source>
        <dbReference type="ARBA" id="ARBA00022670"/>
    </source>
</evidence>
<evidence type="ECO:0000256" key="8">
    <source>
        <dbReference type="SAM" id="Phobius"/>
    </source>
</evidence>
<keyword evidence="5" id="KW-0720">Serine protease</keyword>
<keyword evidence="6 8" id="KW-1133">Transmembrane helix</keyword>
<proteinExistence type="predicted"/>
<accession>A0ABS3ZI22</accession>
<evidence type="ECO:0000313" key="10">
    <source>
        <dbReference type="EMBL" id="MBP0056544.1"/>
    </source>
</evidence>
<dbReference type="SUPFAM" id="SSF144091">
    <property type="entry name" value="Rhomboid-like"/>
    <property type="match status" value="1"/>
</dbReference>
<dbReference type="InterPro" id="IPR022764">
    <property type="entry name" value="Peptidase_S54_rhomboid_dom"/>
</dbReference>
<feature type="transmembrane region" description="Helical" evidence="8">
    <location>
        <begin position="166"/>
        <end position="187"/>
    </location>
</feature>